<evidence type="ECO:0000256" key="5">
    <source>
        <dbReference type="SAM" id="Phobius"/>
    </source>
</evidence>
<protein>
    <submittedName>
        <fullName evidence="7">O-antigen ligase domain-containing protein</fullName>
    </submittedName>
</protein>
<dbReference type="GO" id="GO:0016020">
    <property type="term" value="C:membrane"/>
    <property type="evidence" value="ECO:0007669"/>
    <property type="project" value="UniProtKB-SubCell"/>
</dbReference>
<dbReference type="Proteomes" id="UP000285777">
    <property type="component" value="Unassembled WGS sequence"/>
</dbReference>
<dbReference type="RefSeq" id="WP_118291481.1">
    <property type="nucleotide sequence ID" value="NZ_QRLF01000026.1"/>
</dbReference>
<evidence type="ECO:0000259" key="6">
    <source>
        <dbReference type="Pfam" id="PF04932"/>
    </source>
</evidence>
<feature type="transmembrane region" description="Helical" evidence="5">
    <location>
        <begin position="55"/>
        <end position="75"/>
    </location>
</feature>
<keyword evidence="2 5" id="KW-0812">Transmembrane</keyword>
<sequence>MRKLDLNTFILFHSIVISFGDNYKIIKYVGVIYLCLFISLKAVKKMFVQFRELNFAILLFILVVLLSGVHGQLYFSQYSWHVNYLSSVLFAFQTCVMFLYIEYAISTHRMTKVLNTILGLLIIYILIADVYIITHLSSIVDDSSRIFIIGNKFQVSYLHLMLLAFYYSKPNRKKNIFIFLFFLSLFISYSVYCSTGIVGSVLICTLIFFGNRIGFFLYSPFFICIAMLVSVFFVVFIDLVISCSWFQQILELLGENSTLTGRTAIYAQVFELVYQSPWLGYGNGNGSTLVDDYVGFGNTQNGVIENVINWGICGVLALFILIFALLKSVQRSYRNWAVLSLLYVFIAMSLVEVTIGLNFIFIMATYLLVSNISPTVVVQKQQ</sequence>
<organism evidence="7 8">
    <name type="scientific">Phocaeicola vulgatus</name>
    <name type="common">Bacteroides vulgatus</name>
    <dbReference type="NCBI Taxonomy" id="821"/>
    <lineage>
        <taxon>Bacteria</taxon>
        <taxon>Pseudomonadati</taxon>
        <taxon>Bacteroidota</taxon>
        <taxon>Bacteroidia</taxon>
        <taxon>Bacteroidales</taxon>
        <taxon>Bacteroidaceae</taxon>
        <taxon>Phocaeicola</taxon>
    </lineage>
</organism>
<proteinExistence type="predicted"/>
<evidence type="ECO:0000256" key="4">
    <source>
        <dbReference type="ARBA" id="ARBA00023136"/>
    </source>
</evidence>
<dbReference type="Pfam" id="PF04932">
    <property type="entry name" value="Wzy_C"/>
    <property type="match status" value="1"/>
</dbReference>
<feature type="transmembrane region" description="Helical" evidence="5">
    <location>
        <begin position="307"/>
        <end position="326"/>
    </location>
</feature>
<comment type="caution">
    <text evidence="7">The sequence shown here is derived from an EMBL/GenBank/DDBJ whole genome shotgun (WGS) entry which is preliminary data.</text>
</comment>
<feature type="transmembrane region" description="Helical" evidence="5">
    <location>
        <begin position="338"/>
        <end position="369"/>
    </location>
</feature>
<feature type="transmembrane region" description="Helical" evidence="5">
    <location>
        <begin position="215"/>
        <end position="241"/>
    </location>
</feature>
<evidence type="ECO:0000256" key="2">
    <source>
        <dbReference type="ARBA" id="ARBA00022692"/>
    </source>
</evidence>
<keyword evidence="3 5" id="KW-1133">Transmembrane helix</keyword>
<dbReference type="AlphaFoldDB" id="A0A415BP78"/>
<reference evidence="7 8" key="1">
    <citation type="submission" date="2018-08" db="EMBL/GenBank/DDBJ databases">
        <title>A genome reference for cultivated species of the human gut microbiota.</title>
        <authorList>
            <person name="Zou Y."/>
            <person name="Xue W."/>
            <person name="Luo G."/>
        </authorList>
    </citation>
    <scope>NUCLEOTIDE SEQUENCE [LARGE SCALE GENOMIC DNA]</scope>
    <source>
        <strain evidence="7 8">AM13-21</strain>
    </source>
</reference>
<feature type="transmembrane region" description="Helical" evidence="5">
    <location>
        <begin position="113"/>
        <end position="134"/>
    </location>
</feature>
<dbReference type="EMBL" id="QRLF01000026">
    <property type="protein sequence ID" value="RHI88508.1"/>
    <property type="molecule type" value="Genomic_DNA"/>
</dbReference>
<comment type="subcellular location">
    <subcellularLocation>
        <location evidence="1">Membrane</location>
        <topology evidence="1">Multi-pass membrane protein</topology>
    </subcellularLocation>
</comment>
<gene>
    <name evidence="7" type="ORF">DW150_15275</name>
</gene>
<evidence type="ECO:0000313" key="8">
    <source>
        <dbReference type="Proteomes" id="UP000285777"/>
    </source>
</evidence>
<evidence type="ECO:0000313" key="7">
    <source>
        <dbReference type="EMBL" id="RHI88508.1"/>
    </source>
</evidence>
<evidence type="ECO:0000256" key="1">
    <source>
        <dbReference type="ARBA" id="ARBA00004141"/>
    </source>
</evidence>
<keyword evidence="4 5" id="KW-0472">Membrane</keyword>
<evidence type="ECO:0000256" key="3">
    <source>
        <dbReference type="ARBA" id="ARBA00022989"/>
    </source>
</evidence>
<feature type="transmembrane region" description="Helical" evidence="5">
    <location>
        <begin position="179"/>
        <end position="209"/>
    </location>
</feature>
<dbReference type="GO" id="GO:0016874">
    <property type="term" value="F:ligase activity"/>
    <property type="evidence" value="ECO:0007669"/>
    <property type="project" value="UniProtKB-KW"/>
</dbReference>
<feature type="transmembrane region" description="Helical" evidence="5">
    <location>
        <begin position="81"/>
        <end position="101"/>
    </location>
</feature>
<feature type="domain" description="O-antigen ligase-related" evidence="6">
    <location>
        <begin position="178"/>
        <end position="318"/>
    </location>
</feature>
<feature type="transmembrane region" description="Helical" evidence="5">
    <location>
        <begin position="146"/>
        <end position="167"/>
    </location>
</feature>
<feature type="transmembrane region" description="Helical" evidence="5">
    <location>
        <begin position="25"/>
        <end position="43"/>
    </location>
</feature>
<name>A0A415BP78_PHOVU</name>
<accession>A0A415BP78</accession>
<keyword evidence="7" id="KW-0436">Ligase</keyword>
<dbReference type="InterPro" id="IPR007016">
    <property type="entry name" value="O-antigen_ligase-rel_domated"/>
</dbReference>